<protein>
    <submittedName>
        <fullName evidence="2">Uncharacterized protein</fullName>
    </submittedName>
</protein>
<accession>A0AAV7GRM3</accession>
<evidence type="ECO:0000313" key="3">
    <source>
        <dbReference type="Proteomes" id="UP000775213"/>
    </source>
</evidence>
<sequence length="170" mass="18967">MITIVLVNGRTIISSSCNVRLLKLAECCKEIMKVGKCWYCKGPSGLNFEYFDQPKLLYAAVCRAKEMVQQQWGIEHHKEELRVFYGLGHGEAAVDHYGDRCKFLHLTQPQTRSNPFGFGSQSSSQFSQASQQPKPNTFGFGVQDTTQLSGVNNFVARNQNPSKVGLLAAM</sequence>
<feature type="region of interest" description="Disordered" evidence="1">
    <location>
        <begin position="117"/>
        <end position="141"/>
    </location>
</feature>
<keyword evidence="3" id="KW-1185">Reference proteome</keyword>
<dbReference type="Proteomes" id="UP000775213">
    <property type="component" value="Unassembled WGS sequence"/>
</dbReference>
<evidence type="ECO:0000256" key="1">
    <source>
        <dbReference type="SAM" id="MobiDB-lite"/>
    </source>
</evidence>
<evidence type="ECO:0000313" key="2">
    <source>
        <dbReference type="EMBL" id="KAH0458616.1"/>
    </source>
</evidence>
<gene>
    <name evidence="2" type="ORF">IEQ34_011430</name>
</gene>
<comment type="caution">
    <text evidence="2">The sequence shown here is derived from an EMBL/GenBank/DDBJ whole genome shotgun (WGS) entry which is preliminary data.</text>
</comment>
<proteinExistence type="predicted"/>
<reference evidence="2 3" key="1">
    <citation type="journal article" date="2021" name="Hortic Res">
        <title>Chromosome-scale assembly of the Dendrobium chrysotoxum genome enhances the understanding of orchid evolution.</title>
        <authorList>
            <person name="Zhang Y."/>
            <person name="Zhang G.Q."/>
            <person name="Zhang D."/>
            <person name="Liu X.D."/>
            <person name="Xu X.Y."/>
            <person name="Sun W.H."/>
            <person name="Yu X."/>
            <person name="Zhu X."/>
            <person name="Wang Z.W."/>
            <person name="Zhao X."/>
            <person name="Zhong W.Y."/>
            <person name="Chen H."/>
            <person name="Yin W.L."/>
            <person name="Huang T."/>
            <person name="Niu S.C."/>
            <person name="Liu Z.J."/>
        </authorList>
    </citation>
    <scope>NUCLEOTIDE SEQUENCE [LARGE SCALE GENOMIC DNA]</scope>
    <source>
        <strain evidence="2">Lindl</strain>
    </source>
</reference>
<organism evidence="2 3">
    <name type="scientific">Dendrobium chrysotoxum</name>
    <name type="common">Orchid</name>
    <dbReference type="NCBI Taxonomy" id="161865"/>
    <lineage>
        <taxon>Eukaryota</taxon>
        <taxon>Viridiplantae</taxon>
        <taxon>Streptophyta</taxon>
        <taxon>Embryophyta</taxon>
        <taxon>Tracheophyta</taxon>
        <taxon>Spermatophyta</taxon>
        <taxon>Magnoliopsida</taxon>
        <taxon>Liliopsida</taxon>
        <taxon>Asparagales</taxon>
        <taxon>Orchidaceae</taxon>
        <taxon>Epidendroideae</taxon>
        <taxon>Malaxideae</taxon>
        <taxon>Dendrobiinae</taxon>
        <taxon>Dendrobium</taxon>
    </lineage>
</organism>
<dbReference type="AlphaFoldDB" id="A0AAV7GRM3"/>
<feature type="compositionally biased region" description="Low complexity" evidence="1">
    <location>
        <begin position="117"/>
        <end position="132"/>
    </location>
</feature>
<dbReference type="EMBL" id="JAGFBR010000011">
    <property type="protein sequence ID" value="KAH0458616.1"/>
    <property type="molecule type" value="Genomic_DNA"/>
</dbReference>
<name>A0AAV7GRM3_DENCH</name>